<dbReference type="SMART" id="SM00248">
    <property type="entry name" value="ANK"/>
    <property type="match status" value="8"/>
</dbReference>
<feature type="repeat" description="ANK" evidence="3">
    <location>
        <begin position="87"/>
        <end position="119"/>
    </location>
</feature>
<keyword evidence="2 3" id="KW-0040">ANK repeat</keyword>
<feature type="domain" description="Squalene cyclase C-terminal" evidence="5">
    <location>
        <begin position="532"/>
        <end position="663"/>
    </location>
</feature>
<feature type="repeat" description="ANK" evidence="3">
    <location>
        <begin position="213"/>
        <end position="245"/>
    </location>
</feature>
<dbReference type="EMBL" id="JAGKQQ010000001">
    <property type="protein sequence ID" value="MBP3955823.1"/>
    <property type="molecule type" value="Genomic_DNA"/>
</dbReference>
<dbReference type="Gene3D" id="1.25.40.20">
    <property type="entry name" value="Ankyrin repeat-containing domain"/>
    <property type="match status" value="3"/>
</dbReference>
<evidence type="ECO:0000313" key="7">
    <source>
        <dbReference type="Proteomes" id="UP000676565"/>
    </source>
</evidence>
<evidence type="ECO:0000256" key="4">
    <source>
        <dbReference type="SAM" id="Phobius"/>
    </source>
</evidence>
<evidence type="ECO:0000256" key="1">
    <source>
        <dbReference type="ARBA" id="ARBA00022737"/>
    </source>
</evidence>
<feature type="repeat" description="ANK" evidence="3">
    <location>
        <begin position="250"/>
        <end position="282"/>
    </location>
</feature>
<keyword evidence="4" id="KW-0812">Transmembrane</keyword>
<dbReference type="SUPFAM" id="SSF48403">
    <property type="entry name" value="Ankyrin repeat"/>
    <property type="match status" value="1"/>
</dbReference>
<dbReference type="PROSITE" id="PS50088">
    <property type="entry name" value="ANK_REPEAT"/>
    <property type="match status" value="4"/>
</dbReference>
<name>A0ABS5BQ69_9BACT</name>
<dbReference type="PANTHER" id="PTHR24171">
    <property type="entry name" value="ANKYRIN REPEAT DOMAIN-CONTAINING PROTEIN 39-RELATED"/>
    <property type="match status" value="1"/>
</dbReference>
<dbReference type="InterPro" id="IPR002110">
    <property type="entry name" value="Ankyrin_rpt"/>
</dbReference>
<keyword evidence="4" id="KW-0472">Membrane</keyword>
<keyword evidence="1" id="KW-0677">Repeat</keyword>
<dbReference type="InterPro" id="IPR008930">
    <property type="entry name" value="Terpenoid_cyclase/PrenylTrfase"/>
</dbReference>
<dbReference type="PROSITE" id="PS50297">
    <property type="entry name" value="ANK_REP_REGION"/>
    <property type="match status" value="3"/>
</dbReference>
<dbReference type="InterPro" id="IPR036770">
    <property type="entry name" value="Ankyrin_rpt-contain_sf"/>
</dbReference>
<feature type="repeat" description="ANK" evidence="3">
    <location>
        <begin position="180"/>
        <end position="212"/>
    </location>
</feature>
<dbReference type="RefSeq" id="WP_210653882.1">
    <property type="nucleotide sequence ID" value="NZ_JAGKQQ010000001.1"/>
</dbReference>
<comment type="caution">
    <text evidence="6">The sequence shown here is derived from an EMBL/GenBank/DDBJ whole genome shotgun (WGS) entry which is preliminary data.</text>
</comment>
<organism evidence="6 7">
    <name type="scientific">Gemmata palustris</name>
    <dbReference type="NCBI Taxonomy" id="2822762"/>
    <lineage>
        <taxon>Bacteria</taxon>
        <taxon>Pseudomonadati</taxon>
        <taxon>Planctomycetota</taxon>
        <taxon>Planctomycetia</taxon>
        <taxon>Gemmatales</taxon>
        <taxon>Gemmataceae</taxon>
        <taxon>Gemmata</taxon>
    </lineage>
</organism>
<evidence type="ECO:0000256" key="3">
    <source>
        <dbReference type="PROSITE-ProRule" id="PRU00023"/>
    </source>
</evidence>
<dbReference type="Pfam" id="PF12796">
    <property type="entry name" value="Ank_2"/>
    <property type="match status" value="3"/>
</dbReference>
<dbReference type="Pfam" id="PF13243">
    <property type="entry name" value="SQHop_cyclase_C"/>
    <property type="match status" value="1"/>
</dbReference>
<dbReference type="SUPFAM" id="SSF48239">
    <property type="entry name" value="Terpenoid cyclases/Protein prenyltransferases"/>
    <property type="match status" value="1"/>
</dbReference>
<sequence length="668" mass="71375">MLRPIRNGMTLRTFGIASLLILAISLVGIWVFTGLAPTGSSPTSDSESRPDQGALDKALLDAIRDGDTAQVRHLLQQGASANVRDEAGDTALMRAALYADAETMHALIENGADIRARGQDGTAPLLRTTHDLDKMRLLLDRGAPVDDFVMVATASIPGSRRALELLLARGGSGSGRATGPAYTALMAAAGTGDFDAVSCLLEHGANVKAQTPTGFTALIGASLSGNAKVVALLLERGANPSAVCKLERGILQTPAGVAASMGHADCLRLLIVAGADVNVQGGPFNHNALLGAATTASKETMQFLLPKATVNVTDWRGRTATDWAACRGETDIVKMLRAAGAEQSKQPPPPEKVLTLQHPPGADSVRRAVSTALPLLQQSEQKITETRDCVTCHQHSLVSMTVGLARKRGFKVDETIVSEERTHVLKDMGGRARPLLLGTGIDPTLSVHVLAGFAAEDEPASRITDVLVHYLVLRQRKDGRWQQENYRPPDEASDFQFTALAVRGLQTYAPKGRKREIAARVDLARHWLQSTEPVDTTDRAFQLLGLGWAQAEPESIKKVVEKLVAEQREDGGWAQLPTLTSDAYATGLALCALHESGGIAADHPVYRRGVEFLLRTQWADGSWFVATRSFPIVEYSNSGFPHGRSQFISAAATCWATMALARAVPSSP</sequence>
<accession>A0ABS5BQ69</accession>
<evidence type="ECO:0000313" key="6">
    <source>
        <dbReference type="EMBL" id="MBP3955823.1"/>
    </source>
</evidence>
<keyword evidence="7" id="KW-1185">Reference proteome</keyword>
<keyword evidence="4" id="KW-1133">Transmembrane helix</keyword>
<evidence type="ECO:0000256" key="2">
    <source>
        <dbReference type="ARBA" id="ARBA00023043"/>
    </source>
</evidence>
<dbReference type="Gene3D" id="1.50.10.20">
    <property type="match status" value="1"/>
</dbReference>
<feature type="transmembrane region" description="Helical" evidence="4">
    <location>
        <begin position="12"/>
        <end position="32"/>
    </location>
</feature>
<dbReference type="InterPro" id="IPR032696">
    <property type="entry name" value="SQ_cyclase_C"/>
</dbReference>
<protein>
    <submittedName>
        <fullName evidence="6">Ankyrin repeat domain-containing protein</fullName>
    </submittedName>
</protein>
<dbReference type="Proteomes" id="UP000676565">
    <property type="component" value="Unassembled WGS sequence"/>
</dbReference>
<gene>
    <name evidence="6" type="ORF">J8F10_11060</name>
</gene>
<reference evidence="6 7" key="1">
    <citation type="submission" date="2021-04" db="EMBL/GenBank/DDBJ databases">
        <authorList>
            <person name="Ivanova A."/>
        </authorList>
    </citation>
    <scope>NUCLEOTIDE SEQUENCE [LARGE SCALE GENOMIC DNA]</scope>
    <source>
        <strain evidence="6 7">G18</strain>
    </source>
</reference>
<proteinExistence type="predicted"/>
<evidence type="ECO:0000259" key="5">
    <source>
        <dbReference type="Pfam" id="PF13243"/>
    </source>
</evidence>